<dbReference type="Proteomes" id="UP000030661">
    <property type="component" value="Unassembled WGS sequence"/>
</dbReference>
<keyword evidence="4 10" id="KW-0812">Transmembrane</keyword>
<keyword evidence="7 10" id="KW-0472">Membrane</keyword>
<dbReference type="PANTHER" id="PTHR30069">
    <property type="entry name" value="TONB-DEPENDENT OUTER MEMBRANE RECEPTOR"/>
    <property type="match status" value="1"/>
</dbReference>
<organism evidence="14">
    <name type="scientific">Vecturithrix granuli</name>
    <dbReference type="NCBI Taxonomy" id="1499967"/>
    <lineage>
        <taxon>Bacteria</taxon>
        <taxon>Candidatus Moduliflexota</taxon>
        <taxon>Candidatus Vecturitrichia</taxon>
        <taxon>Candidatus Vecturitrichales</taxon>
        <taxon>Candidatus Vecturitrichaceae</taxon>
        <taxon>Candidatus Vecturithrix</taxon>
    </lineage>
</organism>
<evidence type="ECO:0000256" key="9">
    <source>
        <dbReference type="ARBA" id="ARBA00023237"/>
    </source>
</evidence>
<dbReference type="InterPro" id="IPR039426">
    <property type="entry name" value="TonB-dep_rcpt-like"/>
</dbReference>
<proteinExistence type="inferred from homology"/>
<evidence type="ECO:0000259" key="13">
    <source>
        <dbReference type="Pfam" id="PF07715"/>
    </source>
</evidence>
<dbReference type="InterPro" id="IPR012910">
    <property type="entry name" value="Plug_dom"/>
</dbReference>
<dbReference type="Gene3D" id="2.170.130.10">
    <property type="entry name" value="TonB-dependent receptor, plug domain"/>
    <property type="match status" value="1"/>
</dbReference>
<keyword evidence="3 10" id="KW-1134">Transmembrane beta strand</keyword>
<evidence type="ECO:0000256" key="6">
    <source>
        <dbReference type="ARBA" id="ARBA00023077"/>
    </source>
</evidence>
<evidence type="ECO:0000313" key="15">
    <source>
        <dbReference type="Proteomes" id="UP000030661"/>
    </source>
</evidence>
<reference evidence="14" key="1">
    <citation type="journal article" date="2015" name="PeerJ">
        <title>First genomic representation of candidate bacterial phylum KSB3 points to enhanced environmental sensing as a trigger of wastewater bulking.</title>
        <authorList>
            <person name="Sekiguchi Y."/>
            <person name="Ohashi A."/>
            <person name="Parks D.H."/>
            <person name="Yamauchi T."/>
            <person name="Tyson G.W."/>
            <person name="Hugenholtz P."/>
        </authorList>
    </citation>
    <scope>NUCLEOTIDE SEQUENCE [LARGE SCALE GENOMIC DNA]</scope>
</reference>
<dbReference type="Pfam" id="PF07715">
    <property type="entry name" value="Plug"/>
    <property type="match status" value="1"/>
</dbReference>
<evidence type="ECO:0000256" key="8">
    <source>
        <dbReference type="ARBA" id="ARBA00023170"/>
    </source>
</evidence>
<evidence type="ECO:0000256" key="7">
    <source>
        <dbReference type="ARBA" id="ARBA00023136"/>
    </source>
</evidence>
<dbReference type="eggNOG" id="COG4206">
    <property type="taxonomic scope" value="Bacteria"/>
</dbReference>
<comment type="similarity">
    <text evidence="10 11">Belongs to the TonB-dependent receptor family.</text>
</comment>
<keyword evidence="15" id="KW-1185">Reference proteome</keyword>
<accession>A0A081C461</accession>
<comment type="subcellular location">
    <subcellularLocation>
        <location evidence="1 10">Cell outer membrane</location>
        <topology evidence="1 10">Multi-pass membrane protein</topology>
    </subcellularLocation>
</comment>
<dbReference type="GO" id="GO:0009279">
    <property type="term" value="C:cell outer membrane"/>
    <property type="evidence" value="ECO:0007669"/>
    <property type="project" value="UniProtKB-SubCell"/>
</dbReference>
<dbReference type="HOGENOM" id="CLU_008287_18_0_0"/>
<keyword evidence="2 10" id="KW-0813">Transport</keyword>
<evidence type="ECO:0000259" key="12">
    <source>
        <dbReference type="Pfam" id="PF00593"/>
    </source>
</evidence>
<keyword evidence="8" id="KW-0675">Receptor</keyword>
<evidence type="ECO:0000256" key="3">
    <source>
        <dbReference type="ARBA" id="ARBA00022452"/>
    </source>
</evidence>
<dbReference type="GO" id="GO:0015344">
    <property type="term" value="F:siderophore uptake transmembrane transporter activity"/>
    <property type="evidence" value="ECO:0007669"/>
    <property type="project" value="TreeGrafter"/>
</dbReference>
<dbReference type="Pfam" id="PF00593">
    <property type="entry name" value="TonB_dep_Rec_b-barrel"/>
    <property type="match status" value="1"/>
</dbReference>
<evidence type="ECO:0000256" key="5">
    <source>
        <dbReference type="ARBA" id="ARBA00022729"/>
    </source>
</evidence>
<dbReference type="InterPro" id="IPR000531">
    <property type="entry name" value="Beta-barrel_TonB"/>
</dbReference>
<evidence type="ECO:0000256" key="2">
    <source>
        <dbReference type="ARBA" id="ARBA00022448"/>
    </source>
</evidence>
<dbReference type="PROSITE" id="PS52016">
    <property type="entry name" value="TONB_DEPENDENT_REC_3"/>
    <property type="match status" value="1"/>
</dbReference>
<keyword evidence="9 10" id="KW-0998">Cell outer membrane</keyword>
<evidence type="ECO:0000313" key="14">
    <source>
        <dbReference type="EMBL" id="GAK59366.1"/>
    </source>
</evidence>
<keyword evidence="5" id="KW-0732">Signal</keyword>
<protein>
    <recommendedName>
        <fullName evidence="16">TonB-dependent receptor</fullName>
    </recommendedName>
</protein>
<dbReference type="InterPro" id="IPR036942">
    <property type="entry name" value="Beta-barrel_TonB_sf"/>
</dbReference>
<dbReference type="GO" id="GO:0044718">
    <property type="term" value="P:siderophore transmembrane transport"/>
    <property type="evidence" value="ECO:0007669"/>
    <property type="project" value="TreeGrafter"/>
</dbReference>
<gene>
    <name evidence="14" type="ORF">U27_06350</name>
</gene>
<sequence>MKQKSLFLMIFLVGILAFTPICGICQDDPFAEAEDMKSSLDEEMEWLQAETYVITASKVLENIKKSAASITVITDRDIQQMGDREFKDVLRLVPGLSYRDDRHNSYDIDARGVMKDGIQHILFLYNGHSLNTNYWGGVGPSYEPLVLDNIQRIEVIRGPGSALYGANAFSAIVNVITKDAKDIEGVQFSARGGSYDTQQYNLLFGKTLGEVGIAMNVNYYKTNGFEGYIEKDGQTLLDQLIGSQASLAPGYTEGDDEKYDLSLTLEYQGFRFDGKYADRDRKPSIGISPVLNEDSETPSTDYTLSLSYERSIGKGVDLLGRVYRNYTYMDYYYQVYPDNTVLPTPDGLMVWPDGLIGAPSNKNTRTGGEVQATYKMNDVNTIVAGVTYEEMKQYDVKALSNYLATPIKDVVIPRWEISEVSHIQNYNKNVSRTFKAAFLEDLWDLRENLRLTVGARYDDYSDFGGSFNPRAGLVWEFLKGYDLKLLYGRAFRAPSFYELYNTNNPAFVGNPDLDPETVDTVELSVGANLTSALSARITGFYNSIKDSIDLVTYDVQDIFENSSEIRARGIEAEWKYDFGKGTYLAMNYTYQDSQNLDTDRQLYDIPKHKGNVLSNIRISKYLNFYADLHFEEGFTREKGDIRQDDNPGFAVVNTTILAKKFWPRFEGLELRGSVYNVFDKDYTVPTAKDSLPVDYPMPGRSFLVEMRATF</sequence>
<dbReference type="Gene3D" id="2.40.170.20">
    <property type="entry name" value="TonB-dependent receptor, beta-barrel domain"/>
    <property type="match status" value="1"/>
</dbReference>
<name>A0A081C461_VECG1</name>
<keyword evidence="6 11" id="KW-0798">TonB box</keyword>
<evidence type="ECO:0000256" key="11">
    <source>
        <dbReference type="RuleBase" id="RU003357"/>
    </source>
</evidence>
<evidence type="ECO:0008006" key="16">
    <source>
        <dbReference type="Google" id="ProtNLM"/>
    </source>
</evidence>
<dbReference type="CDD" id="cd01347">
    <property type="entry name" value="ligand_gated_channel"/>
    <property type="match status" value="1"/>
</dbReference>
<dbReference type="EMBL" id="DF820470">
    <property type="protein sequence ID" value="GAK59366.1"/>
    <property type="molecule type" value="Genomic_DNA"/>
</dbReference>
<evidence type="ECO:0000256" key="1">
    <source>
        <dbReference type="ARBA" id="ARBA00004571"/>
    </source>
</evidence>
<dbReference type="PANTHER" id="PTHR30069:SF29">
    <property type="entry name" value="HEMOGLOBIN AND HEMOGLOBIN-HAPTOGLOBIN-BINDING PROTEIN 1-RELATED"/>
    <property type="match status" value="1"/>
</dbReference>
<dbReference type="AlphaFoldDB" id="A0A081C461"/>
<dbReference type="STRING" id="1499967.U27_06350"/>
<feature type="domain" description="TonB-dependent receptor plug" evidence="13">
    <location>
        <begin position="64"/>
        <end position="170"/>
    </location>
</feature>
<feature type="domain" description="TonB-dependent receptor-like beta-barrel" evidence="12">
    <location>
        <begin position="424"/>
        <end position="677"/>
    </location>
</feature>
<dbReference type="SUPFAM" id="SSF56935">
    <property type="entry name" value="Porins"/>
    <property type="match status" value="1"/>
</dbReference>
<dbReference type="InterPro" id="IPR037066">
    <property type="entry name" value="Plug_dom_sf"/>
</dbReference>
<evidence type="ECO:0000256" key="4">
    <source>
        <dbReference type="ARBA" id="ARBA00022692"/>
    </source>
</evidence>
<evidence type="ECO:0000256" key="10">
    <source>
        <dbReference type="PROSITE-ProRule" id="PRU01360"/>
    </source>
</evidence>